<feature type="binding site" evidence="7">
    <location>
        <position position="120"/>
    </location>
    <ligand>
        <name>Zn(2+)</name>
        <dbReference type="ChEBI" id="CHEBI:29105"/>
    </ligand>
</feature>
<dbReference type="PANTHER" id="PTHR43175">
    <property type="entry name" value="CARBONIC ANHYDRASE"/>
    <property type="match status" value="1"/>
</dbReference>
<evidence type="ECO:0000256" key="1">
    <source>
        <dbReference type="ARBA" id="ARBA00006217"/>
    </source>
</evidence>
<keyword evidence="4 7" id="KW-0862">Zinc</keyword>
<dbReference type="EC" id="4.2.1.1" evidence="2"/>
<dbReference type="GO" id="GO:0004089">
    <property type="term" value="F:carbonate dehydratase activity"/>
    <property type="evidence" value="ECO:0007669"/>
    <property type="project" value="UniProtKB-EC"/>
</dbReference>
<evidence type="ECO:0000256" key="7">
    <source>
        <dbReference type="PIRSR" id="PIRSR601765-1"/>
    </source>
</evidence>
<dbReference type="RefSeq" id="WP_065138095.1">
    <property type="nucleotide sequence ID" value="NZ_LZLM01000007.1"/>
</dbReference>
<dbReference type="Proteomes" id="UP000093925">
    <property type="component" value="Unassembled WGS sequence"/>
</dbReference>
<reference evidence="8 9" key="1">
    <citation type="submission" date="2016-06" db="EMBL/GenBank/DDBJ databases">
        <authorList>
            <person name="Kjaerup R.B."/>
            <person name="Dalgaard T.S."/>
            <person name="Juul-Madsen H.R."/>
        </authorList>
    </citation>
    <scope>NUCLEOTIDE SEQUENCE [LARGE SCALE GENOMIC DNA]</scope>
    <source>
        <strain evidence="8 9">1276495.2</strain>
    </source>
</reference>
<dbReference type="EMBL" id="LZLM01000007">
    <property type="protein sequence ID" value="OBJ90490.1"/>
    <property type="molecule type" value="Genomic_DNA"/>
</dbReference>
<evidence type="ECO:0000313" key="9">
    <source>
        <dbReference type="Proteomes" id="UP000093925"/>
    </source>
</evidence>
<evidence type="ECO:0000256" key="2">
    <source>
        <dbReference type="ARBA" id="ARBA00012925"/>
    </source>
</evidence>
<sequence length="200" mass="21870">MTYLTNADDLDRFVYSQTPGYVERAVRQAFHNAVPLKTVVTYCYDPRAADIPFQLAKFLADEVYPGEVVYDREGRKVGSTSTIFPVVVAGGRAVDALRSITIAHHLFGLERVVVVHHTNCGTSSFTGQGLLDAYQLEQGIDIGGVYDFPSIAIDHLTSTLRHDVQLVRDSPAVPSSVEVIGHVYDIDADAFVGDVSVTPR</sequence>
<keyword evidence="3 7" id="KW-0479">Metal-binding</keyword>
<evidence type="ECO:0000313" key="8">
    <source>
        <dbReference type="EMBL" id="OBJ90490.1"/>
    </source>
</evidence>
<dbReference type="Gene3D" id="3.40.1050.10">
    <property type="entry name" value="Carbonic anhydrase"/>
    <property type="match status" value="1"/>
</dbReference>
<dbReference type="SMART" id="SM00947">
    <property type="entry name" value="Pro_CA"/>
    <property type="match status" value="1"/>
</dbReference>
<evidence type="ECO:0000256" key="6">
    <source>
        <dbReference type="ARBA" id="ARBA00048348"/>
    </source>
</evidence>
<dbReference type="AlphaFoldDB" id="A0A1A3KZR9"/>
<evidence type="ECO:0000256" key="5">
    <source>
        <dbReference type="ARBA" id="ARBA00024993"/>
    </source>
</evidence>
<dbReference type="SUPFAM" id="SSF53056">
    <property type="entry name" value="beta-carbonic anhydrase, cab"/>
    <property type="match status" value="1"/>
</dbReference>
<feature type="binding site" evidence="7">
    <location>
        <position position="117"/>
    </location>
    <ligand>
        <name>Zn(2+)</name>
        <dbReference type="ChEBI" id="CHEBI:29105"/>
    </ligand>
</feature>
<proteinExistence type="inferred from homology"/>
<comment type="cofactor">
    <cofactor evidence="7">
        <name>Zn(2+)</name>
        <dbReference type="ChEBI" id="CHEBI:29105"/>
    </cofactor>
    <text evidence="7">Binds 1 zinc ion per subunit.</text>
</comment>
<evidence type="ECO:0000256" key="3">
    <source>
        <dbReference type="ARBA" id="ARBA00022723"/>
    </source>
</evidence>
<accession>A0A1A3KZR9</accession>
<dbReference type="InterPro" id="IPR036874">
    <property type="entry name" value="Carbonic_anhydrase_sf"/>
</dbReference>
<protein>
    <recommendedName>
        <fullName evidence="2">carbonic anhydrase</fullName>
        <ecNumber evidence="2">4.2.1.1</ecNumber>
    </recommendedName>
</protein>
<evidence type="ECO:0000256" key="4">
    <source>
        <dbReference type="ARBA" id="ARBA00022833"/>
    </source>
</evidence>
<comment type="catalytic activity">
    <reaction evidence="6">
        <text>hydrogencarbonate + H(+) = CO2 + H2O</text>
        <dbReference type="Rhea" id="RHEA:10748"/>
        <dbReference type="ChEBI" id="CHEBI:15377"/>
        <dbReference type="ChEBI" id="CHEBI:15378"/>
        <dbReference type="ChEBI" id="CHEBI:16526"/>
        <dbReference type="ChEBI" id="CHEBI:17544"/>
        <dbReference type="EC" id="4.2.1.1"/>
    </reaction>
</comment>
<organism evidence="8 9">
    <name type="scientific">Mycobacterium asiaticum</name>
    <dbReference type="NCBI Taxonomy" id="1790"/>
    <lineage>
        <taxon>Bacteria</taxon>
        <taxon>Bacillati</taxon>
        <taxon>Actinomycetota</taxon>
        <taxon>Actinomycetes</taxon>
        <taxon>Mycobacteriales</taxon>
        <taxon>Mycobacteriaceae</taxon>
        <taxon>Mycobacterium</taxon>
    </lineage>
</organism>
<comment type="caution">
    <text evidence="8">The sequence shown here is derived from an EMBL/GenBank/DDBJ whole genome shotgun (WGS) entry which is preliminary data.</text>
</comment>
<dbReference type="GO" id="GO:0008270">
    <property type="term" value="F:zinc ion binding"/>
    <property type="evidence" value="ECO:0007669"/>
    <property type="project" value="InterPro"/>
</dbReference>
<comment type="function">
    <text evidence="5">Catalyzes the reversible hydration of carbon dioxide to form bicarbonate.</text>
</comment>
<comment type="similarity">
    <text evidence="1">Belongs to the beta-class carbonic anhydrase family.</text>
</comment>
<dbReference type="PANTHER" id="PTHR43175:SF3">
    <property type="entry name" value="CARBON DISULFIDE HYDROLASE"/>
    <property type="match status" value="1"/>
</dbReference>
<name>A0A1A3KZR9_MYCAS</name>
<gene>
    <name evidence="8" type="ORF">A5640_24445</name>
</gene>
<dbReference type="InterPro" id="IPR001765">
    <property type="entry name" value="Carbonic_anhydrase"/>
</dbReference>